<dbReference type="GO" id="GO:0016787">
    <property type="term" value="F:hydrolase activity"/>
    <property type="evidence" value="ECO:0007669"/>
    <property type="project" value="UniProtKB-KW"/>
</dbReference>
<evidence type="ECO:0000256" key="9">
    <source>
        <dbReference type="ARBA" id="ARBA00023014"/>
    </source>
</evidence>
<dbReference type="InterPro" id="IPR010614">
    <property type="entry name" value="RAD3-like_helicase_DEAD"/>
</dbReference>
<dbReference type="InterPro" id="IPR014013">
    <property type="entry name" value="Helic_SF1/SF2_ATP-bd_DinG/Rad3"/>
</dbReference>
<dbReference type="SMART" id="SM00491">
    <property type="entry name" value="HELICc2"/>
    <property type="match status" value="1"/>
</dbReference>
<evidence type="ECO:0000256" key="6">
    <source>
        <dbReference type="ARBA" id="ARBA00022806"/>
    </source>
</evidence>
<dbReference type="Proteomes" id="UP001595791">
    <property type="component" value="Unassembled WGS sequence"/>
</dbReference>
<comment type="caution">
    <text evidence="15">The sequence shown here is derived from an EMBL/GenBank/DDBJ whole genome shotgun (WGS) entry which is preliminary data.</text>
</comment>
<evidence type="ECO:0000256" key="2">
    <source>
        <dbReference type="ARBA" id="ARBA00022723"/>
    </source>
</evidence>
<keyword evidence="12" id="KW-0413">Isomerase</keyword>
<dbReference type="EMBL" id="JBHSBU010000001">
    <property type="protein sequence ID" value="MFC4158715.1"/>
    <property type="molecule type" value="Genomic_DNA"/>
</dbReference>
<keyword evidence="7" id="KW-0067">ATP-binding</keyword>
<dbReference type="InterPro" id="IPR006555">
    <property type="entry name" value="ATP-dep_Helicase_C"/>
</dbReference>
<evidence type="ECO:0000256" key="11">
    <source>
        <dbReference type="ARBA" id="ARBA00023204"/>
    </source>
</evidence>
<dbReference type="SMART" id="SM00488">
    <property type="entry name" value="DEXDc2"/>
    <property type="match status" value="1"/>
</dbReference>
<keyword evidence="6 15" id="KW-0347">Helicase</keyword>
<dbReference type="PANTHER" id="PTHR11472:SF34">
    <property type="entry name" value="REGULATOR OF TELOMERE ELONGATION HELICASE 1"/>
    <property type="match status" value="1"/>
</dbReference>
<dbReference type="Gene3D" id="3.40.50.300">
    <property type="entry name" value="P-loop containing nucleotide triphosphate hydrolases"/>
    <property type="match status" value="2"/>
</dbReference>
<dbReference type="Pfam" id="PF13307">
    <property type="entry name" value="Helicase_C_2"/>
    <property type="match status" value="1"/>
</dbReference>
<keyword evidence="8" id="KW-0408">Iron</keyword>
<dbReference type="InterPro" id="IPR027417">
    <property type="entry name" value="P-loop_NTPase"/>
</dbReference>
<dbReference type="RefSeq" id="WP_378161692.1">
    <property type="nucleotide sequence ID" value="NZ_JBHSBU010000001.1"/>
</dbReference>
<evidence type="ECO:0000256" key="10">
    <source>
        <dbReference type="ARBA" id="ARBA00023125"/>
    </source>
</evidence>
<name>A0ABV8MN58_9NEIS</name>
<gene>
    <name evidence="15" type="ORF">ACFOW7_04985</name>
</gene>
<dbReference type="Pfam" id="PF06733">
    <property type="entry name" value="DEAD_2"/>
    <property type="match status" value="1"/>
</dbReference>
<evidence type="ECO:0000256" key="12">
    <source>
        <dbReference type="ARBA" id="ARBA00023235"/>
    </source>
</evidence>
<evidence type="ECO:0000256" key="3">
    <source>
        <dbReference type="ARBA" id="ARBA00022741"/>
    </source>
</evidence>
<dbReference type="InterPro" id="IPR045028">
    <property type="entry name" value="DinG/Rad3-like"/>
</dbReference>
<feature type="domain" description="Helicase ATP-binding" evidence="14">
    <location>
        <begin position="173"/>
        <end position="428"/>
    </location>
</feature>
<keyword evidence="10" id="KW-0238">DNA-binding</keyword>
<dbReference type="EC" id="3.6.4.12" evidence="15"/>
<evidence type="ECO:0000256" key="8">
    <source>
        <dbReference type="ARBA" id="ARBA00023004"/>
    </source>
</evidence>
<keyword evidence="1" id="KW-0004">4Fe-4S</keyword>
<sequence>MSYRVAVRELCEFAAKTGDLDLRFTPAPTAEEGIAGHATVTGRRGAGYRSEVSLEGDHGPLIVRGRCDGFDPTQQRVEEIKTYRGELDAMPDNHRALHWAQARVYGCLLCREYGLDSIDVTLVYFQVDRQEETVLAERYTAQALEAFFADLCERFLHWAEQEMAHRAACEAELLGLSFPFPDFHPGQRQLAETVYKAARLGRQLLAEAPTGIGKTLGTLFPLLKAMPAERFDRLFFLTAKTSGRQLALDALTQLRPDLPSLRVLELVARDKACVHPDLACHGESCPLARGFYDRLPAARAEAVAQARLDQTSVRKLAEAHQVCPYYLSQELARWADLTIGDYNYFFDSSALLHSLTVTNGWRIALLIDEAHNLVERGRSMYSTTLDQAGLSALRRQAPAALKKPLDALQRTWRELNAAQEQDYQVYPEPLSRLLGALHKADRALADHLDAQPIGPDSELMRWHFDIQAFLRLAEQFGEHSLFDLSLRSGPDGRPLGTFCLRNLVPAPFLAPRFAQSASTVLFSATLTPSDYYLRMLGLAEDTACLSVDGPFRPEQLSVRVVRAISTRYSDRAASLQPIAELIVGQYQARPGNYLAFFSSFAYLEQVLAVVTALAPELPCWAQSRQMDEAARHDFLARFIPDGSGIGFAVLGGAFAEGVDLPGSRLIGAFVATLGLPQFNPINEQFRQRLQQLFGQGYDYAYLYPGLQKVVQAAGRVIRTPQDRGVVYLIDDRYDDSRVRKLLPRWWRVERNSTDAW</sequence>
<organism evidence="15 16">
    <name type="scientific">Chitinimonas lacunae</name>
    <dbReference type="NCBI Taxonomy" id="1963018"/>
    <lineage>
        <taxon>Bacteria</taxon>
        <taxon>Pseudomonadati</taxon>
        <taxon>Pseudomonadota</taxon>
        <taxon>Betaproteobacteria</taxon>
        <taxon>Neisseriales</taxon>
        <taxon>Chitinibacteraceae</taxon>
        <taxon>Chitinimonas</taxon>
    </lineage>
</organism>
<evidence type="ECO:0000313" key="16">
    <source>
        <dbReference type="Proteomes" id="UP001595791"/>
    </source>
</evidence>
<keyword evidence="9" id="KW-0411">Iron-sulfur</keyword>
<keyword evidence="11" id="KW-0234">DNA repair</keyword>
<dbReference type="PANTHER" id="PTHR11472">
    <property type="entry name" value="DNA REPAIR DEAD HELICASE RAD3/XP-D SUBFAMILY MEMBER"/>
    <property type="match status" value="1"/>
</dbReference>
<keyword evidence="5 15" id="KW-0378">Hydrolase</keyword>
<accession>A0ABV8MN58</accession>
<keyword evidence="4" id="KW-0227">DNA damage</keyword>
<keyword evidence="3" id="KW-0547">Nucleotide-binding</keyword>
<evidence type="ECO:0000313" key="15">
    <source>
        <dbReference type="EMBL" id="MFC4158715.1"/>
    </source>
</evidence>
<evidence type="ECO:0000256" key="7">
    <source>
        <dbReference type="ARBA" id="ARBA00022840"/>
    </source>
</evidence>
<evidence type="ECO:0000256" key="1">
    <source>
        <dbReference type="ARBA" id="ARBA00022485"/>
    </source>
</evidence>
<comment type="similarity">
    <text evidence="13">Belongs to the helicase family. DinG subfamily.</text>
</comment>
<proteinExistence type="inferred from homology"/>
<evidence type="ECO:0000256" key="4">
    <source>
        <dbReference type="ARBA" id="ARBA00022763"/>
    </source>
</evidence>
<keyword evidence="16" id="KW-1185">Reference proteome</keyword>
<dbReference type="InterPro" id="IPR011604">
    <property type="entry name" value="PDDEXK-like_dom_sf"/>
</dbReference>
<evidence type="ECO:0000259" key="14">
    <source>
        <dbReference type="PROSITE" id="PS51193"/>
    </source>
</evidence>
<dbReference type="SUPFAM" id="SSF52540">
    <property type="entry name" value="P-loop containing nucleoside triphosphate hydrolases"/>
    <property type="match status" value="2"/>
</dbReference>
<evidence type="ECO:0000256" key="13">
    <source>
        <dbReference type="ARBA" id="ARBA00038058"/>
    </source>
</evidence>
<dbReference type="PROSITE" id="PS51193">
    <property type="entry name" value="HELICASE_ATP_BIND_2"/>
    <property type="match status" value="1"/>
</dbReference>
<evidence type="ECO:0000256" key="5">
    <source>
        <dbReference type="ARBA" id="ARBA00022801"/>
    </source>
</evidence>
<dbReference type="InterPro" id="IPR006554">
    <property type="entry name" value="Helicase-like_DEXD_c2"/>
</dbReference>
<dbReference type="Gene3D" id="3.90.320.10">
    <property type="match status" value="1"/>
</dbReference>
<protein>
    <submittedName>
        <fullName evidence="15">ATP-dependent DNA helicase</fullName>
        <ecNumber evidence="15">3.6.4.12</ecNumber>
    </submittedName>
</protein>
<reference evidence="16" key="1">
    <citation type="journal article" date="2019" name="Int. J. Syst. Evol. Microbiol.">
        <title>The Global Catalogue of Microorganisms (GCM) 10K type strain sequencing project: providing services to taxonomists for standard genome sequencing and annotation.</title>
        <authorList>
            <consortium name="The Broad Institute Genomics Platform"/>
            <consortium name="The Broad Institute Genome Sequencing Center for Infectious Disease"/>
            <person name="Wu L."/>
            <person name="Ma J."/>
        </authorList>
    </citation>
    <scope>NUCLEOTIDE SEQUENCE [LARGE SCALE GENOMIC DNA]</scope>
    <source>
        <strain evidence="16">LMG 29894</strain>
    </source>
</reference>
<keyword evidence="2" id="KW-0479">Metal-binding</keyword>
<dbReference type="GO" id="GO:0003678">
    <property type="term" value="F:DNA helicase activity"/>
    <property type="evidence" value="ECO:0007669"/>
    <property type="project" value="UniProtKB-EC"/>
</dbReference>